<keyword evidence="1" id="KW-0732">Signal</keyword>
<organism evidence="3 4">
    <name type="scientific">Roseisalinus antarcticus</name>
    <dbReference type="NCBI Taxonomy" id="254357"/>
    <lineage>
        <taxon>Bacteria</taxon>
        <taxon>Pseudomonadati</taxon>
        <taxon>Pseudomonadota</taxon>
        <taxon>Alphaproteobacteria</taxon>
        <taxon>Rhodobacterales</taxon>
        <taxon>Roseobacteraceae</taxon>
        <taxon>Roseisalinus</taxon>
    </lineage>
</organism>
<proteinExistence type="predicted"/>
<dbReference type="Proteomes" id="UP000193900">
    <property type="component" value="Unassembled WGS sequence"/>
</dbReference>
<dbReference type="Pfam" id="PF13670">
    <property type="entry name" value="PepSY_2"/>
    <property type="match status" value="1"/>
</dbReference>
<dbReference type="AlphaFoldDB" id="A0A1Y5RJY3"/>
<sequence>MIRKFSLATAVLVALSGSAALASGGALDDATKEQIRTTLTEQGYEVRSIGMEDGEIEVYAIKDGERLELYLDEALNIVRGQPED</sequence>
<feature type="chain" id="PRO_5012576830" description="PepSY domain-containing protein" evidence="1">
    <location>
        <begin position="23"/>
        <end position="84"/>
    </location>
</feature>
<keyword evidence="4" id="KW-1185">Reference proteome</keyword>
<protein>
    <recommendedName>
        <fullName evidence="2">PepSY domain-containing protein</fullName>
    </recommendedName>
</protein>
<evidence type="ECO:0000313" key="4">
    <source>
        <dbReference type="Proteomes" id="UP000193900"/>
    </source>
</evidence>
<gene>
    <name evidence="3" type="ORF">ROA7023_00294</name>
</gene>
<name>A0A1Y5RJY3_9RHOB</name>
<evidence type="ECO:0000313" key="3">
    <source>
        <dbReference type="EMBL" id="SLN16488.1"/>
    </source>
</evidence>
<evidence type="ECO:0000259" key="2">
    <source>
        <dbReference type="Pfam" id="PF13670"/>
    </source>
</evidence>
<feature type="domain" description="PepSY" evidence="2">
    <location>
        <begin position="7"/>
        <end position="74"/>
    </location>
</feature>
<accession>A0A1Y5RJY3</accession>
<dbReference type="EMBL" id="FWFZ01000001">
    <property type="protein sequence ID" value="SLN16488.1"/>
    <property type="molecule type" value="Genomic_DNA"/>
</dbReference>
<dbReference type="InterPro" id="IPR025711">
    <property type="entry name" value="PepSY"/>
</dbReference>
<evidence type="ECO:0000256" key="1">
    <source>
        <dbReference type="SAM" id="SignalP"/>
    </source>
</evidence>
<feature type="signal peptide" evidence="1">
    <location>
        <begin position="1"/>
        <end position="22"/>
    </location>
</feature>
<dbReference type="RefSeq" id="WP_085877218.1">
    <property type="nucleotide sequence ID" value="NZ_FWFZ01000001.1"/>
</dbReference>
<reference evidence="3 4" key="1">
    <citation type="submission" date="2017-03" db="EMBL/GenBank/DDBJ databases">
        <authorList>
            <person name="Afonso C.L."/>
            <person name="Miller P.J."/>
            <person name="Scott M.A."/>
            <person name="Spackman E."/>
            <person name="Goraichik I."/>
            <person name="Dimitrov K.M."/>
            <person name="Suarez D.L."/>
            <person name="Swayne D.E."/>
        </authorList>
    </citation>
    <scope>NUCLEOTIDE SEQUENCE [LARGE SCALE GENOMIC DNA]</scope>
    <source>
        <strain evidence="3 4">CECT 7023</strain>
    </source>
</reference>
<dbReference type="OrthoDB" id="7850927at2"/>